<name>A0AAN9Z329_9ORTH</name>
<proteinExistence type="predicted"/>
<evidence type="ECO:0000313" key="1">
    <source>
        <dbReference type="EMBL" id="KAK7794424.1"/>
    </source>
</evidence>
<accession>A0AAN9Z329</accession>
<protein>
    <submittedName>
        <fullName evidence="1">Uncharacterized protein</fullName>
    </submittedName>
</protein>
<comment type="caution">
    <text evidence="1">The sequence shown here is derived from an EMBL/GenBank/DDBJ whole genome shotgun (WGS) entry which is preliminary data.</text>
</comment>
<dbReference type="EMBL" id="JAZDUA010000333">
    <property type="protein sequence ID" value="KAK7794424.1"/>
    <property type="molecule type" value="Genomic_DNA"/>
</dbReference>
<keyword evidence="2" id="KW-1185">Reference proteome</keyword>
<evidence type="ECO:0000313" key="2">
    <source>
        <dbReference type="Proteomes" id="UP001378592"/>
    </source>
</evidence>
<sequence>MPKYRRCWFSNWQNSRRRDAEKKDVSFPSDPERFIKWLMAITTKPSFLTMEDINKWCVHDLTAPYLLEKRVKDMLEVEFILAMI</sequence>
<reference evidence="1 2" key="1">
    <citation type="submission" date="2024-03" db="EMBL/GenBank/DDBJ databases">
        <title>The genome assembly and annotation of the cricket Gryllus longicercus Weissman &amp; Gray.</title>
        <authorList>
            <person name="Szrajer S."/>
            <person name="Gray D."/>
            <person name="Ylla G."/>
        </authorList>
    </citation>
    <scope>NUCLEOTIDE SEQUENCE [LARGE SCALE GENOMIC DNA]</scope>
    <source>
        <strain evidence="1">DAG 2021-001</strain>
        <tissue evidence="1">Whole body minus gut</tissue>
    </source>
</reference>
<organism evidence="1 2">
    <name type="scientific">Gryllus longicercus</name>
    <dbReference type="NCBI Taxonomy" id="2509291"/>
    <lineage>
        <taxon>Eukaryota</taxon>
        <taxon>Metazoa</taxon>
        <taxon>Ecdysozoa</taxon>
        <taxon>Arthropoda</taxon>
        <taxon>Hexapoda</taxon>
        <taxon>Insecta</taxon>
        <taxon>Pterygota</taxon>
        <taxon>Neoptera</taxon>
        <taxon>Polyneoptera</taxon>
        <taxon>Orthoptera</taxon>
        <taxon>Ensifera</taxon>
        <taxon>Gryllidea</taxon>
        <taxon>Grylloidea</taxon>
        <taxon>Gryllidae</taxon>
        <taxon>Gryllinae</taxon>
        <taxon>Gryllus</taxon>
    </lineage>
</organism>
<dbReference type="AlphaFoldDB" id="A0AAN9Z329"/>
<dbReference type="Proteomes" id="UP001378592">
    <property type="component" value="Unassembled WGS sequence"/>
</dbReference>
<gene>
    <name evidence="1" type="ORF">R5R35_003799</name>
</gene>